<sequence>MAYGFGPHLCVGMHMARAELKVAVEEVLTAMEDIAVEDPAAVVEEIGTTWALTHLPLTFTPRRPGGR</sequence>
<name>A0ABP9EUC0_9PSEU</name>
<evidence type="ECO:0000313" key="2">
    <source>
        <dbReference type="EMBL" id="GAA4887599.1"/>
    </source>
</evidence>
<comment type="similarity">
    <text evidence="1">Belongs to the cytochrome P450 family.</text>
</comment>
<dbReference type="EMBL" id="BAABHQ010000015">
    <property type="protein sequence ID" value="GAA4887599.1"/>
    <property type="molecule type" value="Genomic_DNA"/>
</dbReference>
<organism evidence="2 3">
    <name type="scientific">Actinomycetospora straminea</name>
    <dbReference type="NCBI Taxonomy" id="663607"/>
    <lineage>
        <taxon>Bacteria</taxon>
        <taxon>Bacillati</taxon>
        <taxon>Actinomycetota</taxon>
        <taxon>Actinomycetes</taxon>
        <taxon>Pseudonocardiales</taxon>
        <taxon>Pseudonocardiaceae</taxon>
        <taxon>Actinomycetospora</taxon>
    </lineage>
</organism>
<dbReference type="PANTHER" id="PTHR46696:SF6">
    <property type="entry name" value="P450, PUTATIVE (EUROFUNG)-RELATED"/>
    <property type="match status" value="1"/>
</dbReference>
<reference evidence="3" key="1">
    <citation type="journal article" date="2019" name="Int. J. Syst. Evol. Microbiol.">
        <title>The Global Catalogue of Microorganisms (GCM) 10K type strain sequencing project: providing services to taxonomists for standard genome sequencing and annotation.</title>
        <authorList>
            <consortium name="The Broad Institute Genomics Platform"/>
            <consortium name="The Broad Institute Genome Sequencing Center for Infectious Disease"/>
            <person name="Wu L."/>
            <person name="Ma J."/>
        </authorList>
    </citation>
    <scope>NUCLEOTIDE SEQUENCE [LARGE SCALE GENOMIC DNA]</scope>
    <source>
        <strain evidence="3">JCM 17983</strain>
    </source>
</reference>
<gene>
    <name evidence="2" type="ORF">GCM10023203_45600</name>
</gene>
<evidence type="ECO:0008006" key="4">
    <source>
        <dbReference type="Google" id="ProtNLM"/>
    </source>
</evidence>
<dbReference type="PANTHER" id="PTHR46696">
    <property type="entry name" value="P450, PUTATIVE (EUROFUNG)-RELATED"/>
    <property type="match status" value="1"/>
</dbReference>
<keyword evidence="3" id="KW-1185">Reference proteome</keyword>
<protein>
    <recommendedName>
        <fullName evidence="4">Cytochrome P450</fullName>
    </recommendedName>
</protein>
<dbReference type="Pfam" id="PF00067">
    <property type="entry name" value="p450"/>
    <property type="match status" value="1"/>
</dbReference>
<proteinExistence type="inferred from homology"/>
<dbReference type="InterPro" id="IPR001128">
    <property type="entry name" value="Cyt_P450"/>
</dbReference>
<evidence type="ECO:0000256" key="1">
    <source>
        <dbReference type="ARBA" id="ARBA00010617"/>
    </source>
</evidence>
<comment type="caution">
    <text evidence="2">The sequence shown here is derived from an EMBL/GenBank/DDBJ whole genome shotgun (WGS) entry which is preliminary data.</text>
</comment>
<dbReference type="InterPro" id="IPR036396">
    <property type="entry name" value="Cyt_P450_sf"/>
</dbReference>
<dbReference type="SUPFAM" id="SSF48264">
    <property type="entry name" value="Cytochrome P450"/>
    <property type="match status" value="1"/>
</dbReference>
<evidence type="ECO:0000313" key="3">
    <source>
        <dbReference type="Proteomes" id="UP001500457"/>
    </source>
</evidence>
<dbReference type="Gene3D" id="1.10.630.10">
    <property type="entry name" value="Cytochrome P450"/>
    <property type="match status" value="1"/>
</dbReference>
<dbReference type="Proteomes" id="UP001500457">
    <property type="component" value="Unassembled WGS sequence"/>
</dbReference>
<accession>A0ABP9EUC0</accession>